<proteinExistence type="predicted"/>
<name>A0A7S3R3W5_DUNTE</name>
<evidence type="ECO:0000313" key="3">
    <source>
        <dbReference type="EMBL" id="CAE0501282.1"/>
    </source>
</evidence>
<reference evidence="3" key="1">
    <citation type="submission" date="2021-01" db="EMBL/GenBank/DDBJ databases">
        <authorList>
            <person name="Corre E."/>
            <person name="Pelletier E."/>
            <person name="Niang G."/>
            <person name="Scheremetjew M."/>
            <person name="Finn R."/>
            <person name="Kale V."/>
            <person name="Holt S."/>
            <person name="Cochrane G."/>
            <person name="Meng A."/>
            <person name="Brown T."/>
            <person name="Cohen L."/>
        </authorList>
    </citation>
    <scope>NUCLEOTIDE SEQUENCE</scope>
    <source>
        <strain evidence="3">CCMP1320</strain>
    </source>
</reference>
<feature type="domain" description="DUF7477" evidence="2">
    <location>
        <begin position="1"/>
        <end position="87"/>
    </location>
</feature>
<dbReference type="InterPro" id="IPR055900">
    <property type="entry name" value="DUF7477"/>
</dbReference>
<evidence type="ECO:0000256" key="1">
    <source>
        <dbReference type="SAM" id="Phobius"/>
    </source>
</evidence>
<dbReference type="EMBL" id="HBIP01027079">
    <property type="protein sequence ID" value="CAE0501282.1"/>
    <property type="molecule type" value="Transcribed_RNA"/>
</dbReference>
<evidence type="ECO:0000259" key="2">
    <source>
        <dbReference type="Pfam" id="PF24289"/>
    </source>
</evidence>
<protein>
    <recommendedName>
        <fullName evidence="2">DUF7477 domain-containing protein</fullName>
    </recommendedName>
</protein>
<dbReference type="AlphaFoldDB" id="A0A7S3R3W5"/>
<feature type="transmembrane region" description="Helical" evidence="1">
    <location>
        <begin position="7"/>
        <end position="25"/>
    </location>
</feature>
<keyword evidence="1" id="KW-1133">Transmembrane helix</keyword>
<accession>A0A7S3R3W5</accession>
<dbReference type="Pfam" id="PF24289">
    <property type="entry name" value="DUF7477"/>
    <property type="match status" value="1"/>
</dbReference>
<gene>
    <name evidence="3" type="ORF">DTER00134_LOCUS16355</name>
</gene>
<keyword evidence="1" id="KW-0472">Membrane</keyword>
<dbReference type="PROSITE" id="PS51257">
    <property type="entry name" value="PROKAR_LIPOPROTEIN"/>
    <property type="match status" value="1"/>
</dbReference>
<keyword evidence="1" id="KW-0812">Transmembrane</keyword>
<sequence>MEKWEEGYYITAMAGALSGCAFVVMSKGTPYTQQSYKVSDSFPFKWINKKWKEGFYVTSMATSHTRWAVVMSRNAGFVDQVSLQFRHVASEEHTLQPHQMGSGDVTHCRLCGPQVSEWHDLLHFNARRVTLKERALCSWHGVFWSYFISQCRLCGPQVSVWCDCLHFHVRRVTPEGHALCSWYGVF</sequence>
<organism evidence="3">
    <name type="scientific">Dunaliella tertiolecta</name>
    <name type="common">Green alga</name>
    <dbReference type="NCBI Taxonomy" id="3047"/>
    <lineage>
        <taxon>Eukaryota</taxon>
        <taxon>Viridiplantae</taxon>
        <taxon>Chlorophyta</taxon>
        <taxon>core chlorophytes</taxon>
        <taxon>Chlorophyceae</taxon>
        <taxon>CS clade</taxon>
        <taxon>Chlamydomonadales</taxon>
        <taxon>Dunaliellaceae</taxon>
        <taxon>Dunaliella</taxon>
    </lineage>
</organism>